<protein>
    <submittedName>
        <fullName evidence="1">Uncharacterized protein</fullName>
    </submittedName>
</protein>
<reference evidence="1 2" key="1">
    <citation type="submission" date="2019-05" db="EMBL/GenBank/DDBJ databases">
        <authorList>
            <person name="Zhang J.-Y."/>
            <person name="Feg X."/>
            <person name="Du Z.-J."/>
        </authorList>
    </citation>
    <scope>NUCLEOTIDE SEQUENCE [LARGE SCALE GENOMIC DNA]</scope>
    <source>
        <strain evidence="1 2">RZ26</strain>
    </source>
</reference>
<evidence type="ECO:0000313" key="2">
    <source>
        <dbReference type="Proteomes" id="UP000310314"/>
    </source>
</evidence>
<keyword evidence="2" id="KW-1185">Reference proteome</keyword>
<dbReference type="EMBL" id="VATY01000001">
    <property type="protein sequence ID" value="TMM58197.1"/>
    <property type="molecule type" value="Genomic_DNA"/>
</dbReference>
<dbReference type="Gene3D" id="3.50.50.60">
    <property type="entry name" value="FAD/NAD(P)-binding domain"/>
    <property type="match status" value="1"/>
</dbReference>
<evidence type="ECO:0000313" key="1">
    <source>
        <dbReference type="EMBL" id="TMM58197.1"/>
    </source>
</evidence>
<dbReference type="RefSeq" id="WP_138656129.1">
    <property type="nucleotide sequence ID" value="NZ_VATY01000001.1"/>
</dbReference>
<sequence length="354" mass="41640">MKKKIHKKICLLGYGYASLIAYHKLLERYNASDIVILKKSSRNHFLTIQHHEIEFSPLPIFPVLESELYLSDLFKNIPKQKPIRVRYTDVANFDFREHTIGENSLADFMISNESINKWLCLGLKQWSEKMLTKPYKQVRSKIERHYLSKNKATRIGYINGLSLFNLAIQKIEPNIIQYSDIEKIDYLKKEVITNEIIINYDHLISTIHLPELLSLCQKPSAYNFESIPAYFFYYTFDGEMEENEVVYDCDYNSSILRCISVTDSLLLVQLQAHKYGEVQEKAIQLRIKEIVPEIKELKYLRDLYAPTSYPTENIEDETTLENIAILKENNILPFGRFGQWEYSDLHEIEWCSLP</sequence>
<name>A0A5S3PY29_9FLAO</name>
<dbReference type="InterPro" id="IPR036188">
    <property type="entry name" value="FAD/NAD-bd_sf"/>
</dbReference>
<accession>A0A5S3PY29</accession>
<dbReference type="OrthoDB" id="1415600at2"/>
<proteinExistence type="predicted"/>
<comment type="caution">
    <text evidence="1">The sequence shown here is derived from an EMBL/GenBank/DDBJ whole genome shotgun (WGS) entry which is preliminary data.</text>
</comment>
<dbReference type="Proteomes" id="UP000310314">
    <property type="component" value="Unassembled WGS sequence"/>
</dbReference>
<dbReference type="AlphaFoldDB" id="A0A5S3PY29"/>
<gene>
    <name evidence="1" type="ORF">FEE95_01865</name>
</gene>
<organism evidence="1 2">
    <name type="scientific">Maribacter algarum</name>
    <name type="common">ex Zhang et al. 2020</name>
    <dbReference type="NCBI Taxonomy" id="2578118"/>
    <lineage>
        <taxon>Bacteria</taxon>
        <taxon>Pseudomonadati</taxon>
        <taxon>Bacteroidota</taxon>
        <taxon>Flavobacteriia</taxon>
        <taxon>Flavobacteriales</taxon>
        <taxon>Flavobacteriaceae</taxon>
        <taxon>Maribacter</taxon>
    </lineage>
</organism>